<name>M4BNM6_HYAAE</name>
<comment type="subcellular location">
    <subcellularLocation>
        <location evidence="1">Nucleus</location>
    </subcellularLocation>
</comment>
<dbReference type="Proteomes" id="UP000011713">
    <property type="component" value="Unassembled WGS sequence"/>
</dbReference>
<dbReference type="OMA" id="SIERYDQ"/>
<sequence length="1306" mass="146053">MFRARTFVEGPSKRLGDAGLLATDVSSALKRQRLEHWDALYARRSGGVSDAVEDATSLLVDTRRCTIVEGGRVPPSVLNQVQKEWHLQTPLYQRRQVRCCRASVPSSRHRSGRQWVPFFVFFLRNKVLLWQQEWSKVIALQLPGELESDDVVYPFLFALDSQSLSLLVVAKSGLVLFWEDIELPYESIPLSVQIPLDINELVYTHDHAAIVAAEHDGRHERGVNGLICWSNQGNVWEVAVEDRRIRVRAFEKQSAGLLAGITKSVSQFFFSSTGSGAGADKEELDVNQPITCLRVLPSSFGDAASIDSGGDELGDTSDMLVLFQDGMLERRSFNIEDVLDCSCVSQWHFNAGRVATSYFSNDFPEAHLAKVHVISVPYVHDACVGLLVAFICSSSRSGTNATVKYALVQFSLEAVNGGSLPTPQWVHMLDFEPAFDGQAVDHFIAVESFSVTRGALYLVWTQMEPVEFCALLLPRIGQPTVRSTAFPLQGTQGRLALAFGARADQSLFDNNAVRGSVLFLLIEEGLKSLNGSVCMATASDMQKLELFPSPLPSEASAARARRRREASYETNELSRFGEANLTVEDYVRLILTHFHEAPNSAVALRVSVRDVRHAAQAAVIVDLQILDAKSSSGLRWEKGAPTTKTGVQEKESDTLSVTPKLVRYQLEEKKNRHMALLEFLQRRCVSVWEFIENSTELQCELAKNEEKLQAAIALCKLQASILSPNSSDDGVASETLCRLTGKFILHAIEKTVVERGYRTEQLRLAGYNSFDVFYSEVSKITELFERLNDEVQSLSTAVSESDPAYLCGLLESGCAMLSMLCTPVQGSALRFAPTGSWTLAHEVRKVVVNQISRLSTLVGYSQSGSCERQIRWQYDEIFVIIDQIRRLGTVLLDDYGSLIPLSLRGDADDLRAEEAYTKRVTLNPLVYFATQTPFQDSEFAVDFGTDGVITRKRADLFHQCVELCEKYCYFEGMVYLVLIEDSENLNKLDCVLGKLPKSPASKRLESYCKKHKGFDDFIFCWCNGEVRNPWTQNDQKADASSRTMLAYLLAHSQLFAPLLHKFMNERDHLKKYCWLTAISIERYDQVVTLALQEAKREQQSLPKRKTMASIAKIAAFASPSLSHPDSVQEIDRELVRGKLQELLLQLPLELPINSQPLSPEELVDTCLASAFSVEKDDPMRTNLFLMALEALDAQATDPLTEKYKEMRADVWRSCIVDDGKLWDDIAAESAAGVNEENTEVLMRQTLMYKAMKEYASRPEHPVGARPASALTIEVIEELVRCEDDVDSAMSDQTQQLLMKTLHLALQ</sequence>
<accession>M4BNM6</accession>
<dbReference type="SUPFAM" id="SSF117289">
    <property type="entry name" value="Nucleoporin domain"/>
    <property type="match status" value="1"/>
</dbReference>
<dbReference type="Gene3D" id="1.20.58.1380">
    <property type="match status" value="1"/>
</dbReference>
<dbReference type="InParanoid" id="M4BNM6"/>
<dbReference type="InterPro" id="IPR015943">
    <property type="entry name" value="WD40/YVTN_repeat-like_dom_sf"/>
</dbReference>
<evidence type="ECO:0000256" key="4">
    <source>
        <dbReference type="ARBA" id="ARBA00023242"/>
    </source>
</evidence>
<dbReference type="HOGENOM" id="CLU_006474_0_0_1"/>
<dbReference type="GO" id="GO:0006606">
    <property type="term" value="P:protein import into nucleus"/>
    <property type="evidence" value="ECO:0007669"/>
    <property type="project" value="TreeGrafter"/>
</dbReference>
<dbReference type="STRING" id="559515.M4BNM6"/>
<dbReference type="EnsemblProtists" id="HpaT808014">
    <property type="protein sequence ID" value="HpaP808014"/>
    <property type="gene ID" value="HpaG808014"/>
</dbReference>
<dbReference type="EMBL" id="JH598462">
    <property type="status" value="NOT_ANNOTATED_CDS"/>
    <property type="molecule type" value="Genomic_DNA"/>
</dbReference>
<dbReference type="PANTHER" id="PTHR13405">
    <property type="entry name" value="NUCLEAR PORE COMPLEX PROTEIN NUP133"/>
    <property type="match status" value="1"/>
</dbReference>
<evidence type="ECO:0000256" key="3">
    <source>
        <dbReference type="ARBA" id="ARBA00022448"/>
    </source>
</evidence>
<keyword evidence="4" id="KW-0539">Nucleus</keyword>
<proteinExistence type="inferred from homology"/>
<evidence type="ECO:0000313" key="5">
    <source>
        <dbReference type="EnsemblProtists" id="HpaP808014"/>
    </source>
</evidence>
<organism evidence="5 6">
    <name type="scientific">Hyaloperonospora arabidopsidis (strain Emoy2)</name>
    <name type="common">Downy mildew agent</name>
    <name type="synonym">Peronospora arabidopsidis</name>
    <dbReference type="NCBI Taxonomy" id="559515"/>
    <lineage>
        <taxon>Eukaryota</taxon>
        <taxon>Sar</taxon>
        <taxon>Stramenopiles</taxon>
        <taxon>Oomycota</taxon>
        <taxon>Peronosporomycetes</taxon>
        <taxon>Peronosporales</taxon>
        <taxon>Peronosporaceae</taxon>
        <taxon>Hyaloperonospora</taxon>
    </lineage>
</organism>
<dbReference type="InterPro" id="IPR037624">
    <property type="entry name" value="Nup133-like"/>
</dbReference>
<dbReference type="GO" id="GO:0017056">
    <property type="term" value="F:structural constituent of nuclear pore"/>
    <property type="evidence" value="ECO:0007669"/>
    <property type="project" value="InterPro"/>
</dbReference>
<evidence type="ECO:0000256" key="1">
    <source>
        <dbReference type="ARBA" id="ARBA00004123"/>
    </source>
</evidence>
<reference evidence="6" key="1">
    <citation type="journal article" date="2010" name="Science">
        <title>Signatures of adaptation to obligate biotrophy in the Hyaloperonospora arabidopsidis genome.</title>
        <authorList>
            <person name="Baxter L."/>
            <person name="Tripathy S."/>
            <person name="Ishaque N."/>
            <person name="Boot N."/>
            <person name="Cabral A."/>
            <person name="Kemen E."/>
            <person name="Thines M."/>
            <person name="Ah-Fong A."/>
            <person name="Anderson R."/>
            <person name="Badejoko W."/>
            <person name="Bittner-Eddy P."/>
            <person name="Boore J.L."/>
            <person name="Chibucos M.C."/>
            <person name="Coates M."/>
            <person name="Dehal P."/>
            <person name="Delehaunty K."/>
            <person name="Dong S."/>
            <person name="Downton P."/>
            <person name="Dumas B."/>
            <person name="Fabro G."/>
            <person name="Fronick C."/>
            <person name="Fuerstenberg S.I."/>
            <person name="Fulton L."/>
            <person name="Gaulin E."/>
            <person name="Govers F."/>
            <person name="Hughes L."/>
            <person name="Humphray S."/>
            <person name="Jiang R.H."/>
            <person name="Judelson H."/>
            <person name="Kamoun S."/>
            <person name="Kyung K."/>
            <person name="Meijer H."/>
            <person name="Minx P."/>
            <person name="Morris P."/>
            <person name="Nelson J."/>
            <person name="Phuntumart V."/>
            <person name="Qutob D."/>
            <person name="Rehmany A."/>
            <person name="Rougon-Cardoso A."/>
            <person name="Ryden P."/>
            <person name="Torto-Alalibo T."/>
            <person name="Studholme D."/>
            <person name="Wang Y."/>
            <person name="Win J."/>
            <person name="Wood J."/>
            <person name="Clifton S.W."/>
            <person name="Rogers J."/>
            <person name="Van den Ackerveken G."/>
            <person name="Jones J.D."/>
            <person name="McDowell J.M."/>
            <person name="Beynon J."/>
            <person name="Tyler B.M."/>
        </authorList>
    </citation>
    <scope>NUCLEOTIDE SEQUENCE [LARGE SCALE GENOMIC DNA]</scope>
    <source>
        <strain evidence="6">Emoy2</strain>
    </source>
</reference>
<dbReference type="GO" id="GO:0016973">
    <property type="term" value="P:poly(A)+ mRNA export from nucleus"/>
    <property type="evidence" value="ECO:0007669"/>
    <property type="project" value="TreeGrafter"/>
</dbReference>
<keyword evidence="6" id="KW-1185">Reference proteome</keyword>
<dbReference type="eggNOG" id="ENOG502QSBC">
    <property type="taxonomic scope" value="Eukaryota"/>
</dbReference>
<evidence type="ECO:0008006" key="7">
    <source>
        <dbReference type="Google" id="ProtNLM"/>
    </source>
</evidence>
<evidence type="ECO:0000313" key="6">
    <source>
        <dbReference type="Proteomes" id="UP000011713"/>
    </source>
</evidence>
<dbReference type="PANTHER" id="PTHR13405:SF11">
    <property type="entry name" value="NUCLEAR PORE COMPLEX PROTEIN NUP133"/>
    <property type="match status" value="1"/>
</dbReference>
<dbReference type="GO" id="GO:0000972">
    <property type="term" value="P:transcription-dependent tethering of RNA polymerase II gene DNA at nuclear periphery"/>
    <property type="evidence" value="ECO:0007669"/>
    <property type="project" value="TreeGrafter"/>
</dbReference>
<dbReference type="GO" id="GO:0031080">
    <property type="term" value="C:nuclear pore outer ring"/>
    <property type="evidence" value="ECO:0007669"/>
    <property type="project" value="TreeGrafter"/>
</dbReference>
<protein>
    <recommendedName>
        <fullName evidence="7">Nucleoporin Nup133/Nup155-like N-terminal domain-containing protein</fullName>
    </recommendedName>
</protein>
<reference evidence="5" key="2">
    <citation type="submission" date="2015-06" db="UniProtKB">
        <authorList>
            <consortium name="EnsemblProtists"/>
        </authorList>
    </citation>
    <scope>IDENTIFICATION</scope>
    <source>
        <strain evidence="5">Emoy2</strain>
    </source>
</reference>
<comment type="similarity">
    <text evidence="2">Belongs to the nucleoporin Nup133 family.</text>
</comment>
<keyword evidence="3" id="KW-0813">Transport</keyword>
<evidence type="ECO:0000256" key="2">
    <source>
        <dbReference type="ARBA" id="ARBA00005569"/>
    </source>
</evidence>
<dbReference type="Gene3D" id="2.130.10.10">
    <property type="entry name" value="YVTN repeat-like/Quinoprotein amine dehydrogenase"/>
    <property type="match status" value="1"/>
</dbReference>
<dbReference type="VEuPathDB" id="FungiDB:HpaG808014"/>